<dbReference type="Gene3D" id="3.40.50.2300">
    <property type="match status" value="1"/>
</dbReference>
<dbReference type="PRINTS" id="PR00344">
    <property type="entry name" value="BCTRLSENSOR"/>
</dbReference>
<evidence type="ECO:0000256" key="5">
    <source>
        <dbReference type="ARBA" id="ARBA00022777"/>
    </source>
</evidence>
<reference evidence="12" key="1">
    <citation type="journal article" date="2019" name="Int. J. Syst. Evol. Microbiol.">
        <title>The Global Catalogue of Microorganisms (GCM) 10K type strain sequencing project: providing services to taxonomists for standard genome sequencing and annotation.</title>
        <authorList>
            <consortium name="The Broad Institute Genomics Platform"/>
            <consortium name="The Broad Institute Genome Sequencing Center for Infectious Disease"/>
            <person name="Wu L."/>
            <person name="Ma J."/>
        </authorList>
    </citation>
    <scope>NUCLEOTIDE SEQUENCE [LARGE SCALE GENOMIC DNA]</scope>
    <source>
        <strain evidence="12">CGMCC 1.19062</strain>
    </source>
</reference>
<evidence type="ECO:0000256" key="3">
    <source>
        <dbReference type="ARBA" id="ARBA00022553"/>
    </source>
</evidence>
<dbReference type="SMART" id="SM00448">
    <property type="entry name" value="REC"/>
    <property type="match status" value="1"/>
</dbReference>
<evidence type="ECO:0000259" key="9">
    <source>
        <dbReference type="PROSITE" id="PS50109"/>
    </source>
</evidence>
<dbReference type="CDD" id="cd00156">
    <property type="entry name" value="REC"/>
    <property type="match status" value="1"/>
</dbReference>
<dbReference type="InterPro" id="IPR001789">
    <property type="entry name" value="Sig_transdc_resp-reg_receiver"/>
</dbReference>
<name>A0ABW5DVT6_9PROT</name>
<dbReference type="SUPFAM" id="SSF55874">
    <property type="entry name" value="ATPase domain of HSP90 chaperone/DNA topoisomerase II/histidine kinase"/>
    <property type="match status" value="1"/>
</dbReference>
<dbReference type="CDD" id="cd19410">
    <property type="entry name" value="HK9-like_sensor"/>
    <property type="match status" value="1"/>
</dbReference>
<proteinExistence type="predicted"/>
<dbReference type="Pfam" id="PF00512">
    <property type="entry name" value="HisKA"/>
    <property type="match status" value="1"/>
</dbReference>
<dbReference type="InterPro" id="IPR036097">
    <property type="entry name" value="HisK_dim/P_sf"/>
</dbReference>
<dbReference type="RefSeq" id="WP_379876966.1">
    <property type="nucleotide sequence ID" value="NZ_JBHUIP010000012.1"/>
</dbReference>
<organism evidence="11 12">
    <name type="scientific">Lacibacterium aquatile</name>
    <dbReference type="NCBI Taxonomy" id="1168082"/>
    <lineage>
        <taxon>Bacteria</taxon>
        <taxon>Pseudomonadati</taxon>
        <taxon>Pseudomonadota</taxon>
        <taxon>Alphaproteobacteria</taxon>
        <taxon>Rhodospirillales</taxon>
        <taxon>Rhodospirillaceae</taxon>
    </lineage>
</organism>
<dbReference type="Pfam" id="PF00072">
    <property type="entry name" value="Response_reg"/>
    <property type="match status" value="1"/>
</dbReference>
<dbReference type="SUPFAM" id="SSF47384">
    <property type="entry name" value="Homodimeric domain of signal transducing histidine kinase"/>
    <property type="match status" value="1"/>
</dbReference>
<dbReference type="InterPro" id="IPR004358">
    <property type="entry name" value="Sig_transdc_His_kin-like_C"/>
</dbReference>
<evidence type="ECO:0000313" key="11">
    <source>
        <dbReference type="EMBL" id="MFD2263924.1"/>
    </source>
</evidence>
<dbReference type="Gene3D" id="1.10.287.130">
    <property type="match status" value="1"/>
</dbReference>
<evidence type="ECO:0000259" key="10">
    <source>
        <dbReference type="PROSITE" id="PS50110"/>
    </source>
</evidence>
<dbReference type="InterPro" id="IPR011006">
    <property type="entry name" value="CheY-like_superfamily"/>
</dbReference>
<accession>A0ABW5DVT6</accession>
<dbReference type="PANTHER" id="PTHR43047:SF9">
    <property type="entry name" value="HISTIDINE KINASE"/>
    <property type="match status" value="1"/>
</dbReference>
<sequence length="575" mass="62910">MAALAWQAQDSLHEKATAADREYRGFELISDIMEFQAVVTDAETSQRGYLLTNNENYLGPYRRSIVRFPDLVQELEAVVPESSPHYESFQKLKAAGIEKMRELKETVTMTLQGRRDEALSIMASNRGQVLMRDIRVLAAGMNKAEFQYLSEARVSDIENRQTVTWIVIGFALATMIIGVLVVILISAQRRMAVEQNRELQELTAELTEARDAALAATKAKSRFLAAASHDLRQPLHALTLFISALERRVTDPDAAPIVGDLKVVGRSMNTMFNALLDISRIDAGVMDPAPVIIDLHEMLSKLADEYRLTAAEKGIKLIYVPCRAYIRTDREMLGSIVRNILSNAVKFTESGRILLGCRRQGRSVAIQIFDTGPGIAPEKLPLIFEEFERLGRSRRQNSDGLGLGLSIGRRMAWLLGSDITVRSRVGVGTNFSVPFPLVAGVKPAVVEAPVASRVVGDNRQVLVVDDDAPALAALSREIADQGFRVKSASTAEEALASLDPPPDLILMDLNLGDDDGIEVAEAINARLARPAAVVIISGATEPEAISRLDDSGVPWLTKPVDPAELQELLAVIVEG</sequence>
<evidence type="ECO:0000256" key="2">
    <source>
        <dbReference type="ARBA" id="ARBA00012438"/>
    </source>
</evidence>
<dbReference type="InterPro" id="IPR007891">
    <property type="entry name" value="CHASE3"/>
</dbReference>
<dbReference type="SUPFAM" id="SSF52172">
    <property type="entry name" value="CheY-like"/>
    <property type="match status" value="1"/>
</dbReference>
<keyword evidence="8" id="KW-0812">Transmembrane</keyword>
<evidence type="ECO:0000313" key="12">
    <source>
        <dbReference type="Proteomes" id="UP001597295"/>
    </source>
</evidence>
<comment type="catalytic activity">
    <reaction evidence="1">
        <text>ATP + protein L-histidine = ADP + protein N-phospho-L-histidine.</text>
        <dbReference type="EC" id="2.7.13.3"/>
    </reaction>
</comment>
<keyword evidence="8" id="KW-0472">Membrane</keyword>
<dbReference type="EC" id="2.7.13.3" evidence="2"/>
<keyword evidence="8" id="KW-1133">Transmembrane helix</keyword>
<dbReference type="InterPro" id="IPR003661">
    <property type="entry name" value="HisK_dim/P_dom"/>
</dbReference>
<dbReference type="SMART" id="SM00387">
    <property type="entry name" value="HATPase_c"/>
    <property type="match status" value="1"/>
</dbReference>
<dbReference type="EMBL" id="JBHUIP010000012">
    <property type="protein sequence ID" value="MFD2263924.1"/>
    <property type="molecule type" value="Genomic_DNA"/>
</dbReference>
<feature type="transmembrane region" description="Helical" evidence="8">
    <location>
        <begin position="163"/>
        <end position="187"/>
    </location>
</feature>
<feature type="modified residue" description="4-aspartylphosphate" evidence="6">
    <location>
        <position position="508"/>
    </location>
</feature>
<dbReference type="SMART" id="SM00388">
    <property type="entry name" value="HisKA"/>
    <property type="match status" value="1"/>
</dbReference>
<dbReference type="CDD" id="cd00082">
    <property type="entry name" value="HisKA"/>
    <property type="match status" value="1"/>
</dbReference>
<keyword evidence="3 6" id="KW-0597">Phosphoprotein</keyword>
<dbReference type="Proteomes" id="UP001597295">
    <property type="component" value="Unassembled WGS sequence"/>
</dbReference>
<comment type="caution">
    <text evidence="11">The sequence shown here is derived from an EMBL/GenBank/DDBJ whole genome shotgun (WGS) entry which is preliminary data.</text>
</comment>
<dbReference type="InterPro" id="IPR003594">
    <property type="entry name" value="HATPase_dom"/>
</dbReference>
<gene>
    <name evidence="11" type="ORF">ACFSM5_13565</name>
</gene>
<evidence type="ECO:0000256" key="1">
    <source>
        <dbReference type="ARBA" id="ARBA00000085"/>
    </source>
</evidence>
<keyword evidence="4" id="KW-0808">Transferase</keyword>
<dbReference type="InterPro" id="IPR005467">
    <property type="entry name" value="His_kinase_dom"/>
</dbReference>
<evidence type="ECO:0000256" key="8">
    <source>
        <dbReference type="SAM" id="Phobius"/>
    </source>
</evidence>
<feature type="domain" description="Histidine kinase" evidence="9">
    <location>
        <begin position="226"/>
        <end position="439"/>
    </location>
</feature>
<dbReference type="Gene3D" id="3.30.565.10">
    <property type="entry name" value="Histidine kinase-like ATPase, C-terminal domain"/>
    <property type="match status" value="1"/>
</dbReference>
<dbReference type="PROSITE" id="PS50109">
    <property type="entry name" value="HIS_KIN"/>
    <property type="match status" value="1"/>
</dbReference>
<keyword evidence="7" id="KW-0175">Coiled coil</keyword>
<evidence type="ECO:0000256" key="6">
    <source>
        <dbReference type="PROSITE-ProRule" id="PRU00169"/>
    </source>
</evidence>
<feature type="coiled-coil region" evidence="7">
    <location>
        <begin position="185"/>
        <end position="219"/>
    </location>
</feature>
<dbReference type="PANTHER" id="PTHR43047">
    <property type="entry name" value="TWO-COMPONENT HISTIDINE PROTEIN KINASE"/>
    <property type="match status" value="1"/>
</dbReference>
<keyword evidence="12" id="KW-1185">Reference proteome</keyword>
<evidence type="ECO:0000256" key="4">
    <source>
        <dbReference type="ARBA" id="ARBA00022679"/>
    </source>
</evidence>
<dbReference type="PROSITE" id="PS50110">
    <property type="entry name" value="RESPONSE_REGULATORY"/>
    <property type="match status" value="1"/>
</dbReference>
<feature type="domain" description="Response regulatory" evidence="10">
    <location>
        <begin position="460"/>
        <end position="573"/>
    </location>
</feature>
<keyword evidence="5" id="KW-0418">Kinase</keyword>
<dbReference type="InterPro" id="IPR036890">
    <property type="entry name" value="HATPase_C_sf"/>
</dbReference>
<dbReference type="Pfam" id="PF05227">
    <property type="entry name" value="CHASE3"/>
    <property type="match status" value="1"/>
</dbReference>
<evidence type="ECO:0000256" key="7">
    <source>
        <dbReference type="SAM" id="Coils"/>
    </source>
</evidence>
<protein>
    <recommendedName>
        <fullName evidence="2">histidine kinase</fullName>
        <ecNumber evidence="2">2.7.13.3</ecNumber>
    </recommendedName>
</protein>
<dbReference type="Pfam" id="PF02518">
    <property type="entry name" value="HATPase_c"/>
    <property type="match status" value="1"/>
</dbReference>